<feature type="compositionally biased region" description="Polar residues" evidence="1">
    <location>
        <begin position="972"/>
        <end position="997"/>
    </location>
</feature>
<organism evidence="3 4">
    <name type="scientific">Gloeophyllum trabeum (strain ATCC 11539 / FP-39264 / Madison 617)</name>
    <name type="common">Brown rot fungus</name>
    <dbReference type="NCBI Taxonomy" id="670483"/>
    <lineage>
        <taxon>Eukaryota</taxon>
        <taxon>Fungi</taxon>
        <taxon>Dikarya</taxon>
        <taxon>Basidiomycota</taxon>
        <taxon>Agaricomycotina</taxon>
        <taxon>Agaricomycetes</taxon>
        <taxon>Gloeophyllales</taxon>
        <taxon>Gloeophyllaceae</taxon>
        <taxon>Gloeophyllum</taxon>
    </lineage>
</organism>
<gene>
    <name evidence="3" type="ORF">GLOTRDRAFT_140788</name>
</gene>
<feature type="compositionally biased region" description="Polar residues" evidence="1">
    <location>
        <begin position="608"/>
        <end position="624"/>
    </location>
</feature>
<sequence length="1479" mass="161048">MSRTRKDRVGIFWDFQNLGVADPSWVDGRSVVSRIRSIARRFGVINVFQAYVDVGSIAHLVEVRSELQTSGVSLVDCPRDGENNVIETMMLGRCALLRLQKANDTSRLMRTNLVDMMAFPMDCSTPVTLILVSSNHHFAYAISVLRMRHQDVVVISKDAHGVPLQHVASRIIDWERDVLGRDTSDSLSIQHGGSLNAAKGTEASNEFESSSASGRPDSYCDRVSTEHPDVVAERSNEAIMTMGPQDLPVNEETSKLQLTDEVEETDKLRDHVVNALSSDGLSLTTVEGSPEYPEPESTYAPSSIDVEMVETLSHPANAFDKEAVILMLKGDDDVQPSDPAFKSESQVQAASLYQESSPPSTSMAALGPETTALNGRQNNGALTAPGPMGSQLDHLHNANAGPTLLSIDWHYRPFVEFLDRRRMSGTSQLTWEQAKELFWNGAIRDEVCRTFANYVVRCSEAGLIDIAVEQDSNAAEGTKASIELRGPWHGVLSRTGSSSECMLSRTSRLVKTKTLAPTTPNPERESFKNEASSPVIGEYLGRGVTNTEDFNVVAHGLSPEPCQGDFFPRVAITMLSDNHPPSMLLDGVIDPAAPRPSTEEQTRAADSLSLSTDIKSAVSLNSNVGGSGEARTPSCDGPSTASHKATTSKEKQEHNEGEGIELGGGAPSPQPGSVTKSWSSIAPRYRPLVAYLERKRLSGAQEICFPQIAEEFWTGAMRSRVATDGRLKLYIEECHQVGIVARSFKVDPGNRHVKERKKYISLRGEWHGIFSGNMSESFNATDSNGQWSYPDVDLHLGEPVRIEKSFIHSRYLPLVEYLKHKRESGIVKVSWDEATKSFWTGVIREQIGGQFGRYVKDRSEAGFVDIIVYKKGTKKNKHKEKYIALRSFPDGAVSCPHGACPSSGVRVTDDKACNSKAAGVPVFSKVASAITDTEQESGPILDTRTLGSPQAIVTPMGDRSPVSIPPSLEQDYITNSSTAGRTQDNSDAATLPQSNHPTMPGSPAKSETALSDASSDSYQTATSSMIYEDRREESASAENNSTTGNKPSEVTNRSSSKSIHWSVSDLPEVNVPPTVTLDSPPSQDSVQRLSSAVEAGYAKPESAHQDRHGSSGPYPSSADTLLDRVASTQSIEHKKCNTPTEMSTGVERISQDASRNPTSSPPVSGKSGSRTTSPIVWVDGIVDLEDLPGELRPAPVPSSSSNSTTTPHNSLPSVPLEFRVLVVYLEKRCRMGVPQVRRCTINERVFRRNPQIAAGKTIKQYIARAIQLGFVTRSEMNGKKGQWFELGAKWRGLRLPEDEPSSSAYRSDQAATANTGPEKLEAPKDKLTQGTANTQVTTEDSASSHPTSALSSVASPPSKHSIVWSEGLEDLAELPLGYRPPSDIPMSVPPIKLSSVPLEYRPLVMFLEEKRRAGRPEVGWASVNKNVWVKPRQPPAGGKFQRYVERAAAKGLVNIRGMSEPKAARAIALREEWHGVSTT</sequence>
<dbReference type="Gene3D" id="3.40.50.1010">
    <property type="entry name" value="5'-nuclease"/>
    <property type="match status" value="1"/>
</dbReference>
<feature type="compositionally biased region" description="Polar residues" evidence="1">
    <location>
        <begin position="1076"/>
        <end position="1090"/>
    </location>
</feature>
<dbReference type="OrthoDB" id="3270490at2759"/>
<reference evidence="3 4" key="1">
    <citation type="journal article" date="2012" name="Science">
        <title>The Paleozoic origin of enzymatic lignin decomposition reconstructed from 31 fungal genomes.</title>
        <authorList>
            <person name="Floudas D."/>
            <person name="Binder M."/>
            <person name="Riley R."/>
            <person name="Barry K."/>
            <person name="Blanchette R.A."/>
            <person name="Henrissat B."/>
            <person name="Martinez A.T."/>
            <person name="Otillar R."/>
            <person name="Spatafora J.W."/>
            <person name="Yadav J.S."/>
            <person name="Aerts A."/>
            <person name="Benoit I."/>
            <person name="Boyd A."/>
            <person name="Carlson A."/>
            <person name="Copeland A."/>
            <person name="Coutinho P.M."/>
            <person name="de Vries R.P."/>
            <person name="Ferreira P."/>
            <person name="Findley K."/>
            <person name="Foster B."/>
            <person name="Gaskell J."/>
            <person name="Glotzer D."/>
            <person name="Gorecki P."/>
            <person name="Heitman J."/>
            <person name="Hesse C."/>
            <person name="Hori C."/>
            <person name="Igarashi K."/>
            <person name="Jurgens J.A."/>
            <person name="Kallen N."/>
            <person name="Kersten P."/>
            <person name="Kohler A."/>
            <person name="Kuees U."/>
            <person name="Kumar T.K.A."/>
            <person name="Kuo A."/>
            <person name="LaButti K."/>
            <person name="Larrondo L.F."/>
            <person name="Lindquist E."/>
            <person name="Ling A."/>
            <person name="Lombard V."/>
            <person name="Lucas S."/>
            <person name="Lundell T."/>
            <person name="Martin R."/>
            <person name="McLaughlin D.J."/>
            <person name="Morgenstern I."/>
            <person name="Morin E."/>
            <person name="Murat C."/>
            <person name="Nagy L.G."/>
            <person name="Nolan M."/>
            <person name="Ohm R.A."/>
            <person name="Patyshakuliyeva A."/>
            <person name="Rokas A."/>
            <person name="Ruiz-Duenas F.J."/>
            <person name="Sabat G."/>
            <person name="Salamov A."/>
            <person name="Samejima M."/>
            <person name="Schmutz J."/>
            <person name="Slot J.C."/>
            <person name="St John F."/>
            <person name="Stenlid J."/>
            <person name="Sun H."/>
            <person name="Sun S."/>
            <person name="Syed K."/>
            <person name="Tsang A."/>
            <person name="Wiebenga A."/>
            <person name="Young D."/>
            <person name="Pisabarro A."/>
            <person name="Eastwood D.C."/>
            <person name="Martin F."/>
            <person name="Cullen D."/>
            <person name="Grigoriev I.V."/>
            <person name="Hibbett D.S."/>
        </authorList>
    </citation>
    <scope>NUCLEOTIDE SEQUENCE [LARGE SCALE GENOMIC DNA]</scope>
    <source>
        <strain evidence="3 4">ATCC 11539</strain>
    </source>
</reference>
<feature type="region of interest" description="Disordered" evidence="1">
    <location>
        <begin position="337"/>
        <end position="395"/>
    </location>
</feature>
<dbReference type="EMBL" id="KB469309">
    <property type="protein sequence ID" value="EPQ51805.1"/>
    <property type="molecule type" value="Genomic_DNA"/>
</dbReference>
<proteinExistence type="predicted"/>
<feature type="compositionally biased region" description="Polar residues" evidence="1">
    <location>
        <begin position="1008"/>
        <end position="1025"/>
    </location>
</feature>
<feature type="domain" description="NYN" evidence="2">
    <location>
        <begin position="8"/>
        <end position="173"/>
    </location>
</feature>
<dbReference type="RefSeq" id="XP_007869701.1">
    <property type="nucleotide sequence ID" value="XM_007871510.1"/>
</dbReference>
<dbReference type="GeneID" id="19304613"/>
<feature type="compositionally biased region" description="Polar residues" evidence="1">
    <location>
        <begin position="1301"/>
        <end position="1315"/>
    </location>
</feature>
<dbReference type="InterPro" id="IPR021139">
    <property type="entry name" value="NYN"/>
</dbReference>
<dbReference type="HOGENOM" id="CLU_249749_0_0_1"/>
<dbReference type="CDD" id="cd10910">
    <property type="entry name" value="PIN_limkain_b1_N_like"/>
    <property type="match status" value="1"/>
</dbReference>
<dbReference type="GO" id="GO:0004540">
    <property type="term" value="F:RNA nuclease activity"/>
    <property type="evidence" value="ECO:0007669"/>
    <property type="project" value="InterPro"/>
</dbReference>
<evidence type="ECO:0000259" key="2">
    <source>
        <dbReference type="Pfam" id="PF01936"/>
    </source>
</evidence>
<feature type="region of interest" description="Disordered" evidence="1">
    <location>
        <begin position="1188"/>
        <end position="1211"/>
    </location>
</feature>
<feature type="compositionally biased region" description="Low complexity" evidence="1">
    <location>
        <begin position="1197"/>
        <end position="1211"/>
    </location>
</feature>
<feature type="region of interest" description="Disordered" evidence="1">
    <location>
        <begin position="1295"/>
        <end position="1357"/>
    </location>
</feature>
<feature type="compositionally biased region" description="Polar residues" evidence="1">
    <location>
        <begin position="343"/>
        <end position="363"/>
    </location>
</feature>
<protein>
    <recommendedName>
        <fullName evidence="2">NYN domain-containing protein</fullName>
    </recommendedName>
</protein>
<feature type="compositionally biased region" description="Basic and acidic residues" evidence="1">
    <location>
        <begin position="647"/>
        <end position="657"/>
    </location>
</feature>
<feature type="compositionally biased region" description="Basic and acidic residues" evidence="1">
    <location>
        <begin position="1318"/>
        <end position="1327"/>
    </location>
</feature>
<feature type="region of interest" description="Disordered" evidence="1">
    <location>
        <begin position="185"/>
        <end position="223"/>
    </location>
</feature>
<keyword evidence="4" id="KW-1185">Reference proteome</keyword>
<feature type="compositionally biased region" description="Polar residues" evidence="1">
    <location>
        <begin position="1328"/>
        <end position="1340"/>
    </location>
</feature>
<evidence type="ECO:0000313" key="4">
    <source>
        <dbReference type="Proteomes" id="UP000030669"/>
    </source>
</evidence>
<feature type="compositionally biased region" description="Polar residues" evidence="1">
    <location>
        <begin position="371"/>
        <end position="381"/>
    </location>
</feature>
<name>S7RC40_GLOTA</name>
<feature type="region of interest" description="Disordered" evidence="1">
    <location>
        <begin position="934"/>
        <end position="1172"/>
    </location>
</feature>
<evidence type="ECO:0000256" key="1">
    <source>
        <dbReference type="SAM" id="MobiDB-lite"/>
    </source>
</evidence>
<feature type="compositionally biased region" description="Polar residues" evidence="1">
    <location>
        <begin position="1036"/>
        <end position="1061"/>
    </location>
</feature>
<feature type="compositionally biased region" description="Low complexity" evidence="1">
    <location>
        <begin position="1341"/>
        <end position="1355"/>
    </location>
</feature>
<evidence type="ECO:0000313" key="3">
    <source>
        <dbReference type="EMBL" id="EPQ51805.1"/>
    </source>
</evidence>
<feature type="compositionally biased region" description="Polar residues" evidence="1">
    <location>
        <begin position="1151"/>
        <end position="1172"/>
    </location>
</feature>
<feature type="region of interest" description="Disordered" evidence="1">
    <location>
        <begin position="585"/>
        <end position="678"/>
    </location>
</feature>
<dbReference type="Proteomes" id="UP000030669">
    <property type="component" value="Unassembled WGS sequence"/>
</dbReference>
<feature type="region of interest" description="Disordered" evidence="1">
    <location>
        <begin position="280"/>
        <end position="299"/>
    </location>
</feature>
<dbReference type="Pfam" id="PF01936">
    <property type="entry name" value="NYN"/>
    <property type="match status" value="1"/>
</dbReference>
<feature type="compositionally biased region" description="Low complexity" evidence="1">
    <location>
        <begin position="202"/>
        <end position="213"/>
    </location>
</feature>
<dbReference type="KEGG" id="gtr:GLOTRDRAFT_140788"/>
<accession>S7RC40</accession>